<dbReference type="GeneID" id="37031007"/>
<evidence type="ECO:0000313" key="2">
    <source>
        <dbReference type="EMBL" id="PWN27708.1"/>
    </source>
</evidence>
<gene>
    <name evidence="2" type="ORF">BDZ90DRAFT_279486</name>
</gene>
<dbReference type="GO" id="GO:0007030">
    <property type="term" value="P:Golgi organization"/>
    <property type="evidence" value="ECO:0007669"/>
    <property type="project" value="TreeGrafter"/>
</dbReference>
<organism evidence="2 3">
    <name type="scientific">Jaminaea rosea</name>
    <dbReference type="NCBI Taxonomy" id="1569628"/>
    <lineage>
        <taxon>Eukaryota</taxon>
        <taxon>Fungi</taxon>
        <taxon>Dikarya</taxon>
        <taxon>Basidiomycota</taxon>
        <taxon>Ustilaginomycotina</taxon>
        <taxon>Exobasidiomycetes</taxon>
        <taxon>Microstromatales</taxon>
        <taxon>Microstromatales incertae sedis</taxon>
        <taxon>Jaminaea</taxon>
    </lineage>
</organism>
<evidence type="ECO:0008006" key="4">
    <source>
        <dbReference type="Google" id="ProtNLM"/>
    </source>
</evidence>
<proteinExistence type="predicted"/>
<dbReference type="GO" id="GO:0005794">
    <property type="term" value="C:Golgi apparatus"/>
    <property type="evidence" value="ECO:0007669"/>
    <property type="project" value="TreeGrafter"/>
</dbReference>
<dbReference type="GO" id="GO:0009306">
    <property type="term" value="P:protein secretion"/>
    <property type="evidence" value="ECO:0007669"/>
    <property type="project" value="TreeGrafter"/>
</dbReference>
<reference evidence="2 3" key="1">
    <citation type="journal article" date="2018" name="Mol. Biol. Evol.">
        <title>Broad Genomic Sampling Reveals a Smut Pathogenic Ancestry of the Fungal Clade Ustilaginomycotina.</title>
        <authorList>
            <person name="Kijpornyongpan T."/>
            <person name="Mondo S.J."/>
            <person name="Barry K."/>
            <person name="Sandor L."/>
            <person name="Lee J."/>
            <person name="Lipzen A."/>
            <person name="Pangilinan J."/>
            <person name="LaButti K."/>
            <person name="Hainaut M."/>
            <person name="Henrissat B."/>
            <person name="Grigoriev I.V."/>
            <person name="Spatafora J.W."/>
            <person name="Aime M.C."/>
        </authorList>
    </citation>
    <scope>NUCLEOTIDE SEQUENCE [LARGE SCALE GENOMIC DNA]</scope>
    <source>
        <strain evidence="2 3">MCA 5214</strain>
    </source>
</reference>
<dbReference type="Pfam" id="PF05742">
    <property type="entry name" value="TANGO2"/>
    <property type="match status" value="2"/>
</dbReference>
<dbReference type="RefSeq" id="XP_025362320.1">
    <property type="nucleotide sequence ID" value="XM_025509184.1"/>
</dbReference>
<dbReference type="OrthoDB" id="191601at2759"/>
<keyword evidence="3" id="KW-1185">Reference proteome</keyword>
<feature type="compositionally biased region" description="Low complexity" evidence="1">
    <location>
        <begin position="221"/>
        <end position="234"/>
    </location>
</feature>
<dbReference type="PANTHER" id="PTHR17985:SF8">
    <property type="entry name" value="TRANSPORT AND GOLGI ORGANIZATION PROTEIN 2 HOMOLOG"/>
    <property type="match status" value="1"/>
</dbReference>
<dbReference type="AlphaFoldDB" id="A0A316USF0"/>
<evidence type="ECO:0000313" key="3">
    <source>
        <dbReference type="Proteomes" id="UP000245884"/>
    </source>
</evidence>
<dbReference type="Proteomes" id="UP000245884">
    <property type="component" value="Unassembled WGS sequence"/>
</dbReference>
<name>A0A316USF0_9BASI</name>
<dbReference type="InterPro" id="IPR008551">
    <property type="entry name" value="TANGO2"/>
</dbReference>
<feature type="compositionally biased region" description="Low complexity" evidence="1">
    <location>
        <begin position="201"/>
        <end position="214"/>
    </location>
</feature>
<accession>A0A316USF0</accession>
<feature type="region of interest" description="Disordered" evidence="1">
    <location>
        <begin position="172"/>
        <end position="234"/>
    </location>
</feature>
<protein>
    <recommendedName>
        <fullName evidence="4">DUF833-domain-containing protein</fullName>
    </recommendedName>
</protein>
<dbReference type="PANTHER" id="PTHR17985">
    <property type="entry name" value="SER/THR-RICH PROTEIN T10 IN DGCR REGION"/>
    <property type="match status" value="1"/>
</dbReference>
<sequence>MCCIFFSLSSSPPYTLIIASNRDEFLARSTAKASWHSFPSPTVFRASPSSPSLAVASSADSTSKNPSVEHYALCGIDAHPSGGGTWLGVTRDGRWGALTNYTEAGPPPAPASLQGEPYRSRGQLVKDWLRSSADVTLEEYVRGIAEVRDQWPGFNVLLGQVGQKPKLAYISNRTKSGDGTTGDALHSGEDGLPGGVEWIIGGPSSSSSSRSNGSDVDGKEALSTTSCGSACSGGLSNSVLTEPWAKVTTGRQRFEECVARAAARRDDEREGEAHLIEDLFEAMESSPGPVTTRTQMRSSVLIPPLKLPMHSPSVPAAIRSESRMLDSPHSAHLDPAAPAAPAISRSATPLGFKKGGSASGPKTAWYATRTSTVILVRQSGEVSFVERDVHVLDADGVSPTREGCGRQSERRFDFRLVEGAQREGNEVRT</sequence>
<dbReference type="EMBL" id="KZ819667">
    <property type="protein sequence ID" value="PWN27708.1"/>
    <property type="molecule type" value="Genomic_DNA"/>
</dbReference>
<evidence type="ECO:0000256" key="1">
    <source>
        <dbReference type="SAM" id="MobiDB-lite"/>
    </source>
</evidence>